<name>A0A6A3XHF8_9STRA</name>
<reference evidence="9 10" key="1">
    <citation type="submission" date="2018-08" db="EMBL/GenBank/DDBJ databases">
        <title>Genomic investigation of the strawberry pathogen Phytophthora fragariae indicates pathogenicity is determined by transcriptional variation in three key races.</title>
        <authorList>
            <person name="Adams T.M."/>
            <person name="Armitage A.D."/>
            <person name="Sobczyk M.K."/>
            <person name="Bates H.J."/>
            <person name="Dunwell J.M."/>
            <person name="Nellist C.F."/>
            <person name="Harrison R.J."/>
        </authorList>
    </citation>
    <scope>NUCLEOTIDE SEQUENCE [LARGE SCALE GENOMIC DNA]</scope>
    <source>
        <strain evidence="8 11">A4</strain>
        <strain evidence="7 12">BC-1</strain>
        <strain evidence="6 10">NOV-27</strain>
        <strain evidence="5 13">NOV-5</strain>
        <strain evidence="4 14">NOV-71</strain>
        <strain evidence="2 9">NOV-9</strain>
        <strain evidence="3 15">SCRP245</strain>
    </source>
</reference>
<evidence type="ECO:0000313" key="4">
    <source>
        <dbReference type="EMBL" id="KAE9084339.1"/>
    </source>
</evidence>
<evidence type="ECO:0000313" key="15">
    <source>
        <dbReference type="Proteomes" id="UP000460718"/>
    </source>
</evidence>
<evidence type="ECO:0000313" key="13">
    <source>
        <dbReference type="Proteomes" id="UP000440732"/>
    </source>
</evidence>
<dbReference type="EMBL" id="QXGE01001675">
    <property type="protein sequence ID" value="KAE9289602.1"/>
    <property type="molecule type" value="Genomic_DNA"/>
</dbReference>
<dbReference type="EMBL" id="QXGB01001758">
    <property type="protein sequence ID" value="KAE9185954.1"/>
    <property type="molecule type" value="Genomic_DNA"/>
</dbReference>
<dbReference type="EMBL" id="QXGF01002533">
    <property type="protein sequence ID" value="KAE8924292.1"/>
    <property type="molecule type" value="Genomic_DNA"/>
</dbReference>
<dbReference type="Proteomes" id="UP000441208">
    <property type="component" value="Unassembled WGS sequence"/>
</dbReference>
<gene>
    <name evidence="8" type="ORF">PF001_g19961</name>
    <name evidence="7" type="ORF">PF002_g22619</name>
    <name evidence="6" type="ORF">PF005_g21047</name>
    <name evidence="5" type="ORF">PF006_g23736</name>
    <name evidence="4" type="ORF">PF007_g21557</name>
    <name evidence="2" type="ORF">PF009_g25474</name>
    <name evidence="3" type="ORF">PF011_g19896</name>
</gene>
<evidence type="ECO:0000313" key="3">
    <source>
        <dbReference type="EMBL" id="KAE8986648.1"/>
    </source>
</evidence>
<evidence type="ECO:0000313" key="11">
    <source>
        <dbReference type="Proteomes" id="UP000437068"/>
    </source>
</evidence>
<keyword evidence="10" id="KW-1185">Reference proteome</keyword>
<dbReference type="Proteomes" id="UP000437068">
    <property type="component" value="Unassembled WGS sequence"/>
</dbReference>
<protein>
    <submittedName>
        <fullName evidence="7">Uncharacterized protein</fullName>
    </submittedName>
</protein>
<evidence type="ECO:0000313" key="5">
    <source>
        <dbReference type="EMBL" id="KAE9096635.1"/>
    </source>
</evidence>
<evidence type="ECO:0000313" key="10">
    <source>
        <dbReference type="Proteomes" id="UP000433483"/>
    </source>
</evidence>
<dbReference type="Proteomes" id="UP000440732">
    <property type="component" value="Unassembled WGS sequence"/>
</dbReference>
<comment type="caution">
    <text evidence="7">The sequence shown here is derived from an EMBL/GenBank/DDBJ whole genome shotgun (WGS) entry which is preliminary data.</text>
</comment>
<dbReference type="Proteomes" id="UP000429523">
    <property type="component" value="Unassembled WGS sequence"/>
</dbReference>
<dbReference type="EMBL" id="QXGD01001853">
    <property type="protein sequence ID" value="KAE9197839.1"/>
    <property type="molecule type" value="Genomic_DNA"/>
</dbReference>
<evidence type="ECO:0000313" key="2">
    <source>
        <dbReference type="EMBL" id="KAE8924292.1"/>
    </source>
</evidence>
<dbReference type="Proteomes" id="UP000460718">
    <property type="component" value="Unassembled WGS sequence"/>
</dbReference>
<organism evidence="7 12">
    <name type="scientific">Phytophthora fragariae</name>
    <dbReference type="NCBI Taxonomy" id="53985"/>
    <lineage>
        <taxon>Eukaryota</taxon>
        <taxon>Sar</taxon>
        <taxon>Stramenopiles</taxon>
        <taxon>Oomycota</taxon>
        <taxon>Peronosporomycetes</taxon>
        <taxon>Peronosporales</taxon>
        <taxon>Peronosporaceae</taxon>
        <taxon>Phytophthora</taxon>
    </lineage>
</organism>
<dbReference type="AlphaFoldDB" id="A0A6A3XHF8"/>
<accession>A0A6A3XHF8</accession>
<evidence type="ECO:0000313" key="14">
    <source>
        <dbReference type="Proteomes" id="UP000441208"/>
    </source>
</evidence>
<evidence type="ECO:0000313" key="6">
    <source>
        <dbReference type="EMBL" id="KAE9185954.1"/>
    </source>
</evidence>
<feature type="compositionally biased region" description="Low complexity" evidence="1">
    <location>
        <begin position="14"/>
        <end position="23"/>
    </location>
</feature>
<feature type="region of interest" description="Disordered" evidence="1">
    <location>
        <begin position="1"/>
        <end position="23"/>
    </location>
</feature>
<evidence type="ECO:0000313" key="9">
    <source>
        <dbReference type="Proteomes" id="UP000429523"/>
    </source>
</evidence>
<sequence length="108" mass="11750">MVAFRRVTTKPAPRNAVRVRSASPARAKGVATVMMKTGIIRRDGDEEALTEASEPSIEESKEDKSNYLIDVDLNAQAMELIQSDPCESGCVRGKARAGRAQARAFARD</sequence>
<dbReference type="Proteomes" id="UP000433483">
    <property type="component" value="Unassembled WGS sequence"/>
</dbReference>
<dbReference type="Proteomes" id="UP000440367">
    <property type="component" value="Unassembled WGS sequence"/>
</dbReference>
<dbReference type="EMBL" id="QXFZ01001831">
    <property type="protein sequence ID" value="KAE9084339.1"/>
    <property type="molecule type" value="Genomic_DNA"/>
</dbReference>
<dbReference type="EMBL" id="QXFW01001724">
    <property type="protein sequence ID" value="KAE8986648.1"/>
    <property type="molecule type" value="Genomic_DNA"/>
</dbReference>
<evidence type="ECO:0000313" key="8">
    <source>
        <dbReference type="EMBL" id="KAE9289602.1"/>
    </source>
</evidence>
<evidence type="ECO:0000313" key="12">
    <source>
        <dbReference type="Proteomes" id="UP000440367"/>
    </source>
</evidence>
<proteinExistence type="predicted"/>
<evidence type="ECO:0000256" key="1">
    <source>
        <dbReference type="SAM" id="MobiDB-lite"/>
    </source>
</evidence>
<evidence type="ECO:0000313" key="7">
    <source>
        <dbReference type="EMBL" id="KAE9197839.1"/>
    </source>
</evidence>
<feature type="region of interest" description="Disordered" evidence="1">
    <location>
        <begin position="42"/>
        <end position="63"/>
    </location>
</feature>
<dbReference type="EMBL" id="QXGA01002494">
    <property type="protein sequence ID" value="KAE9096635.1"/>
    <property type="molecule type" value="Genomic_DNA"/>
</dbReference>